<sequence>MAKDKDKGNLTGFLFGNVKESGELDVEDNDQVFKDLKKDLELFAKSSQHISFKKTLGIDEEDKTVGDQIIIPDKNAKDFEDEDEMIDEIQTAENEINKLNADTLAKAALQRIQQQQKQREDEEKLKLLQQQELEKRKQERHQKHVKKEKKEKKKKIIDDFDFDEEEESDVSSSESSSMESDDYSSSESSDERDKKVTMKSGSYEVVKCLLERPNVFTPEDPEFKTFVSGKSGGSLILKFSQLFAPKFPDKQTKKKSRRVRILLPQQVKEDSIETDEVQIWNQPSKKQPSTSLKKQTVEIDSATKKLLRPNMTGSGEEELASSTTTTPTLTSMSLFNADEDDEYVPEPLQETENQEILNLLLYTPDEHYHSLQQVDWEENIIWDENSIKKIKQLNIFSLDSNKMNNNNVRSKKQQQQQKQQHLQNKQNKQKQQQKSNENSITELPNNNEQQEIHNITNNSTLDDMDILKTKIDKWSLFPISNEELESGEWVENIIWDESMVSEKLPVVAKLVLDLNDREMYFEEHMEKSDSSRAQEEQAPTKKKSKKRLLLEAQQAAAAAALARAQAAAAAANGLTEMTFEEQLQKEKEEEERREREEREQSQREIDKFNLSNDKFYKPVKKSNAVQQNAGKATIQHSLPGIKLSLVKTHLTKEDLIYAHRPRLLFPSNVLFKIALYNKEGAITSNEQLNSSTSNLNGSVNGLRTGGGFDSFSGSSSSSLSSKKSLHKSDLSGRDGRVVLVEYTEQNPPLLSNVGMGMKIRNYYRKKSNHDSAKDVEFEDGELVVIDSNDDSPFLGDIYPGQAVQAVVNNLYKSPVYKHNSSNTDFLLVRSRDGKRWYIRDLGPVYSAGQMLPEIEVPAPNSRSANMFLKSRLQAYIYRLFLKKSNSQRRLKITDICSSFPSQSETSIRKRLKDCADFQRGGDDSGWWTVKDNFPLPTEEELQKLVTPEVVCAYESMLIGLQRLQDNGIIHFTAQGTIPTILGGLDEDDPIKKSYKPVEDELSITPWNLTGSFQAAMQGKGRMQIISEDPTAREDEFCYLKMPQKVVNQKQKAIKLALQKNQVTGTDADLRKLSLSASKTVLLELGVSEEKINSLTRWQRIDLVRKKSSEAALASDSNAAMTKFARGSKYSLDHQHLQYKEQCQLVFDNQMKALKGEDLYEDELDPDFEDLQKDLEDILDSGGESNNKQKSNPNGSKVTGKRSRSMFGEEDIDEENEEDEQNKLQGSSTKDGEDKEVSKSTNKPDEDDLTQGNRIFVKRTTLFQKPDGTLYRRIEIIRDPKAVEDYQKKKPDQFNQDRRKFGKVNEEDEERKKERRKLESKIRKLKRSESRDMDPFSLNNMSASSGGIATIGSSSMINISAGNIPVPNKPVPPNRNNMDRDYNNSGSSHHHHHHSHRDPSSQQRINVVIPGQSNEMGSSSKIRVKENSNLPTNSSHRGDRDHHRDSSHRSERDREHRSDRDSSHRSDRDSHRSEREHRSDRSDREHRGERDHHREHGSSHRSDRDHHKESSSHRSDRESSHRDSSHREHRDSSHRSDRSRGGSRDHRPDHHRNSTEPKENTHESLPLSHSTNQSPTQVGLVIKFPTNKDDQKDLNSSTNSTSSMTSSNRKKRTLDQSNGDPLSAIPESSAGRRNRVRKDGGGAEVELSNIFESILEKLRSNEEFLAFKYKVTPKVAPDYHTIIKNPIDLTTMRERNRQWEYKSKSQFMAAIKLMVSNCFQYNEHRYSYLLPIAEKLQQTASNLLSQHDSTIAELEKSIEQTTLKQSSSNLLSSSDHNNGSTPATPISLNTPNLTSNSPFFPPVDQLPSKAHHSAEDEEIDIVSLYESGVSPSVKNFN</sequence>
<dbReference type="GO" id="GO:0016251">
    <property type="term" value="F:RNA polymerase II general transcription initiation factor activity"/>
    <property type="evidence" value="ECO:0000318"/>
    <property type="project" value="GO_Central"/>
</dbReference>
<evidence type="ECO:0000259" key="7">
    <source>
        <dbReference type="PROSITE" id="PS50014"/>
    </source>
</evidence>
<dbReference type="GO" id="GO:0051123">
    <property type="term" value="P:RNA polymerase II preinitiation complex assembly"/>
    <property type="evidence" value="ECO:0000318"/>
    <property type="project" value="GO_Central"/>
</dbReference>
<feature type="compositionally biased region" description="Basic and acidic residues" evidence="6">
    <location>
        <begin position="523"/>
        <end position="539"/>
    </location>
</feature>
<dbReference type="Gene3D" id="1.20.920.10">
    <property type="entry name" value="Bromodomain-like"/>
    <property type="match status" value="1"/>
</dbReference>
<dbReference type="PRINTS" id="PR00503">
    <property type="entry name" value="BROMODOMAIN"/>
</dbReference>
<dbReference type="EMBL" id="GL871169">
    <property type="protein sequence ID" value="EGC32884.1"/>
    <property type="molecule type" value="Genomic_DNA"/>
</dbReference>
<feature type="compositionally biased region" description="Acidic residues" evidence="6">
    <location>
        <begin position="159"/>
        <end position="169"/>
    </location>
</feature>
<dbReference type="KEGG" id="dpp:DICPUDRAFT_98741"/>
<feature type="compositionally biased region" description="Polar residues" evidence="6">
    <location>
        <begin position="1566"/>
        <end position="1576"/>
    </location>
</feature>
<dbReference type="InterPro" id="IPR022591">
    <property type="entry name" value="TAF1_HAT_dom"/>
</dbReference>
<comment type="subcellular location">
    <subcellularLocation>
        <location evidence="1">Nucleus</location>
    </subcellularLocation>
</comment>
<evidence type="ECO:0000313" key="8">
    <source>
        <dbReference type="EMBL" id="EGC32884.1"/>
    </source>
</evidence>
<feature type="compositionally biased region" description="Polar residues" evidence="6">
    <location>
        <begin position="437"/>
        <end position="450"/>
    </location>
</feature>
<dbReference type="GO" id="GO:0004402">
    <property type="term" value="F:histone acetyltransferase activity"/>
    <property type="evidence" value="ECO:0007669"/>
    <property type="project" value="InterPro"/>
</dbReference>
<feature type="compositionally biased region" description="Basic and acidic residues" evidence="6">
    <location>
        <begin position="1277"/>
        <end position="1333"/>
    </location>
</feature>
<accession>F0ZT57</accession>
<feature type="region of interest" description="Disordered" evidence="6">
    <location>
        <begin position="1762"/>
        <end position="1814"/>
    </location>
</feature>
<dbReference type="InterPro" id="IPR001487">
    <property type="entry name" value="Bromodomain"/>
</dbReference>
<dbReference type="SUPFAM" id="SSF47370">
    <property type="entry name" value="Bromodomain"/>
    <property type="match status" value="1"/>
</dbReference>
<feature type="compositionally biased region" description="Low complexity" evidence="6">
    <location>
        <begin position="1594"/>
        <end position="1606"/>
    </location>
</feature>
<proteinExistence type="inferred from homology"/>
<dbReference type="OMA" id="RTEIHLW"/>
<feature type="region of interest" description="Disordered" evidence="6">
    <location>
        <begin position="307"/>
        <end position="330"/>
    </location>
</feature>
<feature type="compositionally biased region" description="Polar residues" evidence="6">
    <location>
        <begin position="1182"/>
        <end position="1196"/>
    </location>
</feature>
<feature type="region of interest" description="Disordered" evidence="6">
    <location>
        <begin position="523"/>
        <end position="546"/>
    </location>
</feature>
<dbReference type="FunCoup" id="F0ZT57">
    <property type="interactions" value="273"/>
</dbReference>
<feature type="region of interest" description="Disordered" evidence="6">
    <location>
        <begin position="401"/>
        <end position="450"/>
    </location>
</feature>
<feature type="compositionally biased region" description="Basic and acidic residues" evidence="6">
    <location>
        <begin position="1435"/>
        <end position="1561"/>
    </location>
</feature>
<keyword evidence="4" id="KW-0539">Nucleus</keyword>
<keyword evidence="3 5" id="KW-0103">Bromodomain</keyword>
<evidence type="ECO:0000256" key="6">
    <source>
        <dbReference type="SAM" id="MobiDB-lite"/>
    </source>
</evidence>
<dbReference type="PROSITE" id="PS50014">
    <property type="entry name" value="BROMODOMAIN_2"/>
    <property type="match status" value="1"/>
</dbReference>
<evidence type="ECO:0000256" key="1">
    <source>
        <dbReference type="ARBA" id="ARBA00004123"/>
    </source>
</evidence>
<feature type="compositionally biased region" description="Low complexity" evidence="6">
    <location>
        <begin position="404"/>
        <end position="436"/>
    </location>
</feature>
<feature type="region of interest" description="Disordered" evidence="6">
    <location>
        <begin position="133"/>
        <end position="198"/>
    </location>
</feature>
<dbReference type="RefSeq" id="XP_003290603.1">
    <property type="nucleotide sequence ID" value="XM_003290555.1"/>
</dbReference>
<dbReference type="PROSITE" id="PS00633">
    <property type="entry name" value="BROMODOMAIN_1"/>
    <property type="match status" value="1"/>
</dbReference>
<dbReference type="Pfam" id="PF12157">
    <property type="entry name" value="DUF3591"/>
    <property type="match status" value="1"/>
</dbReference>
<feature type="compositionally biased region" description="Acidic residues" evidence="6">
    <location>
        <begin position="1207"/>
        <end position="1219"/>
    </location>
</feature>
<feature type="compositionally biased region" description="Low complexity" evidence="6">
    <location>
        <begin position="1340"/>
        <end position="1356"/>
    </location>
</feature>
<evidence type="ECO:0000256" key="3">
    <source>
        <dbReference type="ARBA" id="ARBA00023117"/>
    </source>
</evidence>
<comment type="similarity">
    <text evidence="2">Belongs to the TAF1 family.</text>
</comment>
<dbReference type="GO" id="GO:0017025">
    <property type="term" value="F:TBP-class protein binding"/>
    <property type="evidence" value="ECO:0000318"/>
    <property type="project" value="GO_Central"/>
</dbReference>
<dbReference type="FunFam" id="1.20.920.10:FF:000138">
    <property type="entry name" value="Transcription initiation factor TFIID subunit 1"/>
    <property type="match status" value="1"/>
</dbReference>
<feature type="compositionally biased region" description="Low complexity" evidence="6">
    <location>
        <begin position="1762"/>
        <end position="1779"/>
    </location>
</feature>
<dbReference type="GO" id="GO:0005669">
    <property type="term" value="C:transcription factor TFIID complex"/>
    <property type="evidence" value="ECO:0000318"/>
    <property type="project" value="GO_Central"/>
</dbReference>
<evidence type="ECO:0000313" key="9">
    <source>
        <dbReference type="Proteomes" id="UP000001064"/>
    </source>
</evidence>
<dbReference type="Proteomes" id="UP000001064">
    <property type="component" value="Unassembled WGS sequence"/>
</dbReference>
<dbReference type="InterPro" id="IPR018359">
    <property type="entry name" value="Bromodomain_CS"/>
</dbReference>
<feature type="region of interest" description="Disordered" evidence="6">
    <location>
        <begin position="581"/>
        <end position="607"/>
    </location>
</feature>
<protein>
    <recommendedName>
        <fullName evidence="7">Bromo domain-containing protein</fullName>
    </recommendedName>
</protein>
<dbReference type="SMART" id="SM00297">
    <property type="entry name" value="BROMO"/>
    <property type="match status" value="1"/>
</dbReference>
<name>F0ZT57_DICPU</name>
<dbReference type="STRING" id="5786.F0ZT57"/>
<reference evidence="9" key="1">
    <citation type="journal article" date="2011" name="Genome Biol.">
        <title>Comparative genomics of the social amoebae Dictyostelium discoideum and Dictyostelium purpureum.</title>
        <authorList>
            <consortium name="US DOE Joint Genome Institute (JGI-PGF)"/>
            <person name="Sucgang R."/>
            <person name="Kuo A."/>
            <person name="Tian X."/>
            <person name="Salerno W."/>
            <person name="Parikh A."/>
            <person name="Feasley C.L."/>
            <person name="Dalin E."/>
            <person name="Tu H."/>
            <person name="Huang E."/>
            <person name="Barry K."/>
            <person name="Lindquist E."/>
            <person name="Shapiro H."/>
            <person name="Bruce D."/>
            <person name="Schmutz J."/>
            <person name="Salamov A."/>
            <person name="Fey P."/>
            <person name="Gaudet P."/>
            <person name="Anjard C."/>
            <person name="Babu M.M."/>
            <person name="Basu S."/>
            <person name="Bushmanova Y."/>
            <person name="van der Wel H."/>
            <person name="Katoh-Kurasawa M."/>
            <person name="Dinh C."/>
            <person name="Coutinho P.M."/>
            <person name="Saito T."/>
            <person name="Elias M."/>
            <person name="Schaap P."/>
            <person name="Kay R.R."/>
            <person name="Henrissat B."/>
            <person name="Eichinger L."/>
            <person name="Rivero F."/>
            <person name="Putnam N.H."/>
            <person name="West C.M."/>
            <person name="Loomis W.F."/>
            <person name="Chisholm R.L."/>
            <person name="Shaulsky G."/>
            <person name="Strassmann J.E."/>
            <person name="Queller D.C."/>
            <person name="Kuspa A."/>
            <person name="Grigoriev I.V."/>
        </authorList>
    </citation>
    <scope>NUCLEOTIDE SEQUENCE [LARGE SCALE GENOMIC DNA]</scope>
    <source>
        <strain evidence="9">QSDP1</strain>
    </source>
</reference>
<dbReference type="eggNOG" id="KOG0008">
    <property type="taxonomic scope" value="Eukaryota"/>
</dbReference>
<feature type="domain" description="Bromo" evidence="7">
    <location>
        <begin position="1658"/>
        <end position="1728"/>
    </location>
</feature>
<feature type="compositionally biased region" description="Low complexity" evidence="6">
    <location>
        <begin position="320"/>
        <end position="330"/>
    </location>
</feature>
<dbReference type="InterPro" id="IPR040240">
    <property type="entry name" value="TAF1"/>
</dbReference>
<feature type="region of interest" description="Disordered" evidence="6">
    <location>
        <begin position="1277"/>
        <end position="1639"/>
    </location>
</feature>
<dbReference type="GeneID" id="10508067"/>
<evidence type="ECO:0000256" key="2">
    <source>
        <dbReference type="ARBA" id="ARBA00009064"/>
    </source>
</evidence>
<feature type="compositionally biased region" description="Basic and acidic residues" evidence="6">
    <location>
        <begin position="1229"/>
        <end position="1243"/>
    </location>
</feature>
<keyword evidence="9" id="KW-1185">Reference proteome</keyword>
<evidence type="ECO:0000256" key="5">
    <source>
        <dbReference type="PROSITE-ProRule" id="PRU00035"/>
    </source>
</evidence>
<gene>
    <name evidence="8" type="ORF">DICPUDRAFT_98741</name>
</gene>
<dbReference type="VEuPathDB" id="AmoebaDB:DICPUDRAFT_98741"/>
<dbReference type="Pfam" id="PF00439">
    <property type="entry name" value="Bromodomain"/>
    <property type="match status" value="1"/>
</dbReference>
<dbReference type="InterPro" id="IPR036427">
    <property type="entry name" value="Bromodomain-like_sf"/>
</dbReference>
<feature type="compositionally biased region" description="Basic residues" evidence="6">
    <location>
        <begin position="138"/>
        <end position="155"/>
    </location>
</feature>
<feature type="compositionally biased region" description="Acidic residues" evidence="6">
    <location>
        <begin position="179"/>
        <end position="188"/>
    </location>
</feature>
<dbReference type="PANTHER" id="PTHR13900:SF0">
    <property type="entry name" value="TRANSCRIPTION INITIATION FACTOR TFIID SUBUNIT 1"/>
    <property type="match status" value="1"/>
</dbReference>
<dbReference type="InParanoid" id="F0ZT57"/>
<dbReference type="OrthoDB" id="5752at2759"/>
<feature type="compositionally biased region" description="Basic and acidic residues" evidence="6">
    <location>
        <begin position="582"/>
        <end position="607"/>
    </location>
</feature>
<organism evidence="8 9">
    <name type="scientific">Dictyostelium purpureum</name>
    <name type="common">Slime mold</name>
    <dbReference type="NCBI Taxonomy" id="5786"/>
    <lineage>
        <taxon>Eukaryota</taxon>
        <taxon>Amoebozoa</taxon>
        <taxon>Evosea</taxon>
        <taxon>Eumycetozoa</taxon>
        <taxon>Dictyostelia</taxon>
        <taxon>Dictyosteliales</taxon>
        <taxon>Dictyosteliaceae</taxon>
        <taxon>Dictyostelium</taxon>
    </lineage>
</organism>
<feature type="region of interest" description="Disordered" evidence="6">
    <location>
        <begin position="1177"/>
        <end position="1251"/>
    </location>
</feature>
<dbReference type="PANTHER" id="PTHR13900">
    <property type="entry name" value="TRANSCRIPTION INITIATION FACTOR TFIID"/>
    <property type="match status" value="1"/>
</dbReference>
<feature type="compositionally biased region" description="Polar residues" evidence="6">
    <location>
        <begin position="1399"/>
        <end position="1432"/>
    </location>
</feature>
<evidence type="ECO:0000256" key="4">
    <source>
        <dbReference type="ARBA" id="ARBA00023242"/>
    </source>
</evidence>
<feature type="compositionally biased region" description="Polar residues" evidence="6">
    <location>
        <begin position="1780"/>
        <end position="1797"/>
    </location>
</feature>